<dbReference type="Proteomes" id="UP001556040">
    <property type="component" value="Unassembled WGS sequence"/>
</dbReference>
<dbReference type="Pfam" id="PF03646">
    <property type="entry name" value="FlaG"/>
    <property type="match status" value="1"/>
</dbReference>
<organism evidence="1 2">
    <name type="scientific">Jeotgalibacillus marinus</name>
    <dbReference type="NCBI Taxonomy" id="86667"/>
    <lineage>
        <taxon>Bacteria</taxon>
        <taxon>Bacillati</taxon>
        <taxon>Bacillota</taxon>
        <taxon>Bacilli</taxon>
        <taxon>Bacillales</taxon>
        <taxon>Caryophanaceae</taxon>
        <taxon>Jeotgalibacillus</taxon>
    </lineage>
</organism>
<sequence>MKIQVASNVSINQEQLNKNIQEREPHEARNVIEEINEEIDKAKKSDSHLKTAQKIQRQVDHMNKLFEVNYTSVKFNVHEDTERLMIRVVDVQTEEIIREIPSEEFLDMVSRMVDYMGFMVDQKI</sequence>
<dbReference type="InterPro" id="IPR005186">
    <property type="entry name" value="FlaG"/>
</dbReference>
<gene>
    <name evidence="1" type="ORF">AB1471_10640</name>
</gene>
<evidence type="ECO:0000313" key="1">
    <source>
        <dbReference type="EMBL" id="MEW9502252.1"/>
    </source>
</evidence>
<dbReference type="RefSeq" id="WP_367779746.1">
    <property type="nucleotide sequence ID" value="NZ_JBFMIA010000009.1"/>
</dbReference>
<dbReference type="Gene3D" id="3.30.160.170">
    <property type="entry name" value="FlaG-like"/>
    <property type="match status" value="1"/>
</dbReference>
<dbReference type="SUPFAM" id="SSF160214">
    <property type="entry name" value="FlaG-like"/>
    <property type="match status" value="1"/>
</dbReference>
<keyword evidence="2" id="KW-1185">Reference proteome</keyword>
<dbReference type="EMBL" id="JBFMIA010000009">
    <property type="protein sequence ID" value="MEW9502252.1"/>
    <property type="molecule type" value="Genomic_DNA"/>
</dbReference>
<reference evidence="1 2" key="1">
    <citation type="journal article" date="1979" name="Int. J. Syst. Evol. Microbiol.">
        <title>Bacillus globisporus subsp. marinus subsp. nov.</title>
        <authorList>
            <person name="Liu H."/>
        </authorList>
    </citation>
    <scope>NUCLEOTIDE SEQUENCE [LARGE SCALE GENOMIC DNA]</scope>
    <source>
        <strain evidence="1 2">DSM 1297</strain>
    </source>
</reference>
<dbReference type="PANTHER" id="PTHR37166:SF1">
    <property type="entry name" value="PROTEIN FLAG"/>
    <property type="match status" value="1"/>
</dbReference>
<name>A0ABV3Q4H5_9BACL</name>
<comment type="caution">
    <text evidence="1">The sequence shown here is derived from an EMBL/GenBank/DDBJ whole genome shotgun (WGS) entry which is preliminary data.</text>
</comment>
<protein>
    <submittedName>
        <fullName evidence="1">Flagellar protein FlaG</fullName>
    </submittedName>
</protein>
<proteinExistence type="predicted"/>
<evidence type="ECO:0000313" key="2">
    <source>
        <dbReference type="Proteomes" id="UP001556040"/>
    </source>
</evidence>
<keyword evidence="1" id="KW-0966">Cell projection</keyword>
<keyword evidence="1" id="KW-0282">Flagellum</keyword>
<keyword evidence="1" id="KW-0969">Cilium</keyword>
<dbReference type="InterPro" id="IPR035924">
    <property type="entry name" value="FlaG-like_sf"/>
</dbReference>
<accession>A0ABV3Q4H5</accession>
<dbReference type="PANTHER" id="PTHR37166">
    <property type="entry name" value="PROTEIN FLAG"/>
    <property type="match status" value="1"/>
</dbReference>